<dbReference type="STRING" id="1442371.A0A0D2K0L4"/>
<dbReference type="Gene3D" id="1.10.630.10">
    <property type="entry name" value="Cytochrome P450"/>
    <property type="match status" value="1"/>
</dbReference>
<keyword evidence="6" id="KW-0503">Monooxygenase</keyword>
<evidence type="ECO:0000256" key="3">
    <source>
        <dbReference type="ARBA" id="ARBA00022723"/>
    </source>
</evidence>
<dbReference type="GO" id="GO:0004497">
    <property type="term" value="F:monooxygenase activity"/>
    <property type="evidence" value="ECO:0007669"/>
    <property type="project" value="UniProtKB-KW"/>
</dbReference>
<gene>
    <name evidence="7" type="ORF">Z520_07745</name>
</gene>
<keyword evidence="4" id="KW-0560">Oxidoreductase</keyword>
<dbReference type="AlphaFoldDB" id="A0A0D2K0L4"/>
<dbReference type="InterPro" id="IPR001128">
    <property type="entry name" value="Cyt_P450"/>
</dbReference>
<evidence type="ECO:0000313" key="8">
    <source>
        <dbReference type="Proteomes" id="UP000053411"/>
    </source>
</evidence>
<keyword evidence="3" id="KW-0479">Metal-binding</keyword>
<name>A0A0D2K0L4_9EURO</name>
<evidence type="ECO:0000313" key="7">
    <source>
        <dbReference type="EMBL" id="KIX96479.1"/>
    </source>
</evidence>
<protein>
    <submittedName>
        <fullName evidence="7">Uncharacterized protein</fullName>
    </submittedName>
</protein>
<keyword evidence="5" id="KW-0408">Iron</keyword>
<evidence type="ECO:0000256" key="2">
    <source>
        <dbReference type="ARBA" id="ARBA00010617"/>
    </source>
</evidence>
<comment type="similarity">
    <text evidence="2">Belongs to the cytochrome P450 family.</text>
</comment>
<accession>A0A0D2K0L4</accession>
<dbReference type="SUPFAM" id="SSF48264">
    <property type="entry name" value="Cytochrome P450"/>
    <property type="match status" value="1"/>
</dbReference>
<dbReference type="RefSeq" id="XP_016630602.1">
    <property type="nucleotide sequence ID" value="XM_016778242.1"/>
</dbReference>
<dbReference type="InterPro" id="IPR036396">
    <property type="entry name" value="Cyt_P450_sf"/>
</dbReference>
<proteinExistence type="inferred from homology"/>
<dbReference type="GO" id="GO:0016705">
    <property type="term" value="F:oxidoreductase activity, acting on paired donors, with incorporation or reduction of molecular oxygen"/>
    <property type="evidence" value="ECO:0007669"/>
    <property type="project" value="InterPro"/>
</dbReference>
<evidence type="ECO:0000256" key="6">
    <source>
        <dbReference type="ARBA" id="ARBA00023033"/>
    </source>
</evidence>
<dbReference type="PANTHER" id="PTHR46300">
    <property type="entry name" value="P450, PUTATIVE (EUROFUNG)-RELATED-RELATED"/>
    <property type="match status" value="1"/>
</dbReference>
<reference evidence="7 8" key="1">
    <citation type="submission" date="2015-01" db="EMBL/GenBank/DDBJ databases">
        <title>The Genome Sequence of Fonsecaea multimorphosa CBS 102226.</title>
        <authorList>
            <consortium name="The Broad Institute Genomics Platform"/>
            <person name="Cuomo C."/>
            <person name="de Hoog S."/>
            <person name="Gorbushina A."/>
            <person name="Stielow B."/>
            <person name="Teixiera M."/>
            <person name="Abouelleil A."/>
            <person name="Chapman S.B."/>
            <person name="Priest M."/>
            <person name="Young S.K."/>
            <person name="Wortman J."/>
            <person name="Nusbaum C."/>
            <person name="Birren B."/>
        </authorList>
    </citation>
    <scope>NUCLEOTIDE SEQUENCE [LARGE SCALE GENOMIC DNA]</scope>
    <source>
        <strain evidence="7 8">CBS 102226</strain>
    </source>
</reference>
<evidence type="ECO:0000256" key="5">
    <source>
        <dbReference type="ARBA" id="ARBA00023004"/>
    </source>
</evidence>
<organism evidence="7 8">
    <name type="scientific">Fonsecaea multimorphosa CBS 102226</name>
    <dbReference type="NCBI Taxonomy" id="1442371"/>
    <lineage>
        <taxon>Eukaryota</taxon>
        <taxon>Fungi</taxon>
        <taxon>Dikarya</taxon>
        <taxon>Ascomycota</taxon>
        <taxon>Pezizomycotina</taxon>
        <taxon>Eurotiomycetes</taxon>
        <taxon>Chaetothyriomycetidae</taxon>
        <taxon>Chaetothyriales</taxon>
        <taxon>Herpotrichiellaceae</taxon>
        <taxon>Fonsecaea</taxon>
    </lineage>
</organism>
<comment type="cofactor">
    <cofactor evidence="1">
        <name>heme</name>
        <dbReference type="ChEBI" id="CHEBI:30413"/>
    </cofactor>
</comment>
<dbReference type="GO" id="GO:0005506">
    <property type="term" value="F:iron ion binding"/>
    <property type="evidence" value="ECO:0007669"/>
    <property type="project" value="InterPro"/>
</dbReference>
<dbReference type="GO" id="GO:0020037">
    <property type="term" value="F:heme binding"/>
    <property type="evidence" value="ECO:0007669"/>
    <property type="project" value="InterPro"/>
</dbReference>
<dbReference type="VEuPathDB" id="FungiDB:Z520_07745"/>
<keyword evidence="8" id="KW-1185">Reference proteome</keyword>
<dbReference type="InterPro" id="IPR050364">
    <property type="entry name" value="Cytochrome_P450_fung"/>
</dbReference>
<dbReference type="GeneID" id="27713491"/>
<evidence type="ECO:0000256" key="1">
    <source>
        <dbReference type="ARBA" id="ARBA00001971"/>
    </source>
</evidence>
<dbReference type="EMBL" id="KN848077">
    <property type="protein sequence ID" value="KIX96479.1"/>
    <property type="molecule type" value="Genomic_DNA"/>
</dbReference>
<evidence type="ECO:0000256" key="4">
    <source>
        <dbReference type="ARBA" id="ARBA00023002"/>
    </source>
</evidence>
<sequence length="149" mass="17199">MKNLYFALCLAVVFIGIWRVLRIGRRDQKLPPGPPTVPILGNAHQIPLTGLGKKFEQWAKEYGPIYSLKVFNSTMIVIADRKATYELLDKKGSIYSERPFLAIPTYVSRGHHMTFEQATPMWREKRTVVTRNLNPKSLDTKHFRIQEAE</sequence>
<dbReference type="Proteomes" id="UP000053411">
    <property type="component" value="Unassembled WGS sequence"/>
</dbReference>
<dbReference type="Pfam" id="PF00067">
    <property type="entry name" value="p450"/>
    <property type="match status" value="1"/>
</dbReference>
<dbReference type="PANTHER" id="PTHR46300:SF2">
    <property type="entry name" value="CYTOCHROME P450 MONOOXYGENASE ALNH-RELATED"/>
    <property type="match status" value="1"/>
</dbReference>
<dbReference type="OrthoDB" id="1470350at2759"/>